<accession>A0A9D5KAN4</accession>
<name>A0A9D5KAN4_UNCW3</name>
<evidence type="ECO:0000256" key="1">
    <source>
        <dbReference type="SAM" id="Phobius"/>
    </source>
</evidence>
<keyword evidence="1" id="KW-0812">Transmembrane</keyword>
<gene>
    <name evidence="2" type="ORF">GF359_05815</name>
</gene>
<reference evidence="2" key="1">
    <citation type="submission" date="2019-11" db="EMBL/GenBank/DDBJ databases">
        <title>Microbial mats filling the niche in hypersaline microbial mats.</title>
        <authorList>
            <person name="Wong H.L."/>
            <person name="Macleod F.I."/>
            <person name="White R.A. III"/>
            <person name="Burns B.P."/>
        </authorList>
    </citation>
    <scope>NUCLEOTIDE SEQUENCE</scope>
    <source>
        <strain evidence="2">Bin_327</strain>
    </source>
</reference>
<keyword evidence="1" id="KW-1133">Transmembrane helix</keyword>
<keyword evidence="1" id="KW-0472">Membrane</keyword>
<proteinExistence type="predicted"/>
<dbReference type="Proteomes" id="UP000630660">
    <property type="component" value="Unassembled WGS sequence"/>
</dbReference>
<feature type="transmembrane region" description="Helical" evidence="1">
    <location>
        <begin position="60"/>
        <end position="90"/>
    </location>
</feature>
<feature type="transmembrane region" description="Helical" evidence="1">
    <location>
        <begin position="21"/>
        <end position="48"/>
    </location>
</feature>
<protein>
    <submittedName>
        <fullName evidence="2">Uncharacterized protein</fullName>
    </submittedName>
</protein>
<evidence type="ECO:0000313" key="3">
    <source>
        <dbReference type="Proteomes" id="UP000630660"/>
    </source>
</evidence>
<sequence length="97" mass="10825">MEQEKSLDDRKRARFDAFVDIYYLLGLACIYVTSLAFPIIGIVMAIILKTGALSERTKKVGSICLILGLIGIGIWLLVGIGVFIVATMFLSTYGWYW</sequence>
<organism evidence="2 3">
    <name type="scientific">candidate division WOR-3 bacterium</name>
    <dbReference type="NCBI Taxonomy" id="2052148"/>
    <lineage>
        <taxon>Bacteria</taxon>
        <taxon>Bacteria division WOR-3</taxon>
    </lineage>
</organism>
<comment type="caution">
    <text evidence="2">The sequence shown here is derived from an EMBL/GenBank/DDBJ whole genome shotgun (WGS) entry which is preliminary data.</text>
</comment>
<dbReference type="EMBL" id="WJKJ01000187">
    <property type="protein sequence ID" value="MBD3364714.1"/>
    <property type="molecule type" value="Genomic_DNA"/>
</dbReference>
<dbReference type="AlphaFoldDB" id="A0A9D5KAN4"/>
<evidence type="ECO:0000313" key="2">
    <source>
        <dbReference type="EMBL" id="MBD3364714.1"/>
    </source>
</evidence>